<dbReference type="InterPro" id="IPR052164">
    <property type="entry name" value="Anthracycline_SecMetBiosynth"/>
</dbReference>
<dbReference type="PANTHER" id="PTHR33993">
    <property type="entry name" value="GLYOXALASE-RELATED"/>
    <property type="match status" value="1"/>
</dbReference>
<organism evidence="2 3">
    <name type="scientific">Acidovorax ebreus (strain TPSY)</name>
    <name type="common">Diaphorobacter sp. (strain TPSY)</name>
    <dbReference type="NCBI Taxonomy" id="535289"/>
    <lineage>
        <taxon>Bacteria</taxon>
        <taxon>Pseudomonadati</taxon>
        <taxon>Pseudomonadota</taxon>
        <taxon>Betaproteobacteria</taxon>
        <taxon>Burkholderiales</taxon>
        <taxon>Comamonadaceae</taxon>
        <taxon>Diaphorobacter</taxon>
    </lineage>
</organism>
<name>A0A9J9QE19_ACIET</name>
<keyword evidence="3" id="KW-1185">Reference proteome</keyword>
<dbReference type="EMBL" id="CP001392">
    <property type="protein sequence ID" value="ACM32746.1"/>
    <property type="molecule type" value="Genomic_DNA"/>
</dbReference>
<dbReference type="SUPFAM" id="SSF54593">
    <property type="entry name" value="Glyoxalase/Bleomycin resistance protein/Dihydroxybiphenyl dioxygenase"/>
    <property type="match status" value="1"/>
</dbReference>
<proteinExistence type="predicted"/>
<dbReference type="KEGG" id="dia:Dtpsy_1281"/>
<dbReference type="Gene3D" id="3.10.180.10">
    <property type="entry name" value="2,3-Dihydroxybiphenyl 1,2-Dioxygenase, domain 1"/>
    <property type="match status" value="1"/>
</dbReference>
<dbReference type="RefSeq" id="WP_015912911.1">
    <property type="nucleotide sequence ID" value="NC_011992.1"/>
</dbReference>
<evidence type="ECO:0000259" key="1">
    <source>
        <dbReference type="PROSITE" id="PS51819"/>
    </source>
</evidence>
<dbReference type="AlphaFoldDB" id="A0A9J9QE19"/>
<feature type="domain" description="VOC" evidence="1">
    <location>
        <begin position="7"/>
        <end position="126"/>
    </location>
</feature>
<dbReference type="CDD" id="cd07247">
    <property type="entry name" value="SgaA_N_like"/>
    <property type="match status" value="1"/>
</dbReference>
<dbReference type="PANTHER" id="PTHR33993:SF2">
    <property type="entry name" value="VOC DOMAIN-CONTAINING PROTEIN"/>
    <property type="match status" value="1"/>
</dbReference>
<dbReference type="Pfam" id="PF00903">
    <property type="entry name" value="Glyoxalase"/>
    <property type="match status" value="1"/>
</dbReference>
<dbReference type="InterPro" id="IPR029068">
    <property type="entry name" value="Glyas_Bleomycin-R_OHBP_Dase"/>
</dbReference>
<dbReference type="Proteomes" id="UP000000450">
    <property type="component" value="Chromosome"/>
</dbReference>
<reference evidence="2 3" key="1">
    <citation type="journal article" date="2010" name="J. Bacteriol.">
        <title>Completed genome sequence of the anaerobic iron-oxidizing bacterium Acidovorax ebreus strain TPSY.</title>
        <authorList>
            <person name="Byrne-Bailey K.G."/>
            <person name="Weber K.A."/>
            <person name="Chair A.H."/>
            <person name="Bose S."/>
            <person name="Knox T."/>
            <person name="Spanbauer T.L."/>
            <person name="Chertkov O."/>
            <person name="Coates J.D."/>
        </authorList>
    </citation>
    <scope>NUCLEOTIDE SEQUENCE [LARGE SCALE GENOMIC DNA]</scope>
    <source>
        <strain evidence="2 3">TPSY</strain>
    </source>
</reference>
<protein>
    <submittedName>
        <fullName evidence="2">Glyoxalase/bleomycin resistance protein/dioxygenase</fullName>
    </submittedName>
</protein>
<sequence>MENTALKPQYFDLTVMDVEVARRFFEACLGWRFVPFGPIPGYYRIQAGAPEEPGVDGGIGAAKDFPQSEGRPLTLMTIPVPDVDDVVAKVEQNGGRVVEPKRAIPGIGWFCTCAEPGGLLFGVLQADPTAI</sequence>
<evidence type="ECO:0000313" key="2">
    <source>
        <dbReference type="EMBL" id="ACM32746.1"/>
    </source>
</evidence>
<evidence type="ECO:0000313" key="3">
    <source>
        <dbReference type="Proteomes" id="UP000000450"/>
    </source>
</evidence>
<dbReference type="InterPro" id="IPR004360">
    <property type="entry name" value="Glyas_Fos-R_dOase_dom"/>
</dbReference>
<accession>A0A9J9QE19</accession>
<dbReference type="InterPro" id="IPR037523">
    <property type="entry name" value="VOC_core"/>
</dbReference>
<dbReference type="PROSITE" id="PS51819">
    <property type="entry name" value="VOC"/>
    <property type="match status" value="1"/>
</dbReference>
<gene>
    <name evidence="2" type="ordered locus">Dtpsy_1281</name>
</gene>